<feature type="compositionally biased region" description="Low complexity" evidence="3">
    <location>
        <begin position="15"/>
        <end position="30"/>
    </location>
</feature>
<dbReference type="CDD" id="cd01043">
    <property type="entry name" value="DPS"/>
    <property type="match status" value="1"/>
</dbReference>
<organism evidence="5 6">
    <name type="scientific">Microbacterium awajiense</name>
    <dbReference type="NCBI Taxonomy" id="415214"/>
    <lineage>
        <taxon>Bacteria</taxon>
        <taxon>Bacillati</taxon>
        <taxon>Actinomycetota</taxon>
        <taxon>Actinomycetes</taxon>
        <taxon>Micrococcales</taxon>
        <taxon>Microbacteriaceae</taxon>
        <taxon>Microbacterium</taxon>
    </lineage>
</organism>
<evidence type="ECO:0000256" key="1">
    <source>
        <dbReference type="ARBA" id="ARBA00009497"/>
    </source>
</evidence>
<dbReference type="SUPFAM" id="SSF47240">
    <property type="entry name" value="Ferritin-like"/>
    <property type="match status" value="1"/>
</dbReference>
<reference evidence="6" key="1">
    <citation type="journal article" date="2019" name="Int. J. Syst. Evol. Microbiol.">
        <title>The Global Catalogue of Microorganisms (GCM) 10K type strain sequencing project: providing services to taxonomists for standard genome sequencing and annotation.</title>
        <authorList>
            <consortium name="The Broad Institute Genomics Platform"/>
            <consortium name="The Broad Institute Genome Sequencing Center for Infectious Disease"/>
            <person name="Wu L."/>
            <person name="Ma J."/>
        </authorList>
    </citation>
    <scope>NUCLEOTIDE SEQUENCE [LARGE SCALE GENOMIC DNA]</scope>
    <source>
        <strain evidence="6">JCM 16544</strain>
    </source>
</reference>
<accession>A0ABP7A7R0</accession>
<proteinExistence type="inferred from homology"/>
<evidence type="ECO:0000313" key="5">
    <source>
        <dbReference type="EMBL" id="GAA3626455.1"/>
    </source>
</evidence>
<feature type="domain" description="Ferritin/DPS" evidence="4">
    <location>
        <begin position="51"/>
        <end position="177"/>
    </location>
</feature>
<evidence type="ECO:0000313" key="6">
    <source>
        <dbReference type="Proteomes" id="UP001501697"/>
    </source>
</evidence>
<dbReference type="EMBL" id="BAAAYU010000001">
    <property type="protein sequence ID" value="GAA3626455.1"/>
    <property type="molecule type" value="Genomic_DNA"/>
</dbReference>
<dbReference type="InterPro" id="IPR008331">
    <property type="entry name" value="Ferritin_DPS_dom"/>
</dbReference>
<protein>
    <recommendedName>
        <fullName evidence="4">Ferritin/DPS domain-containing protein</fullName>
    </recommendedName>
</protein>
<keyword evidence="6" id="KW-1185">Reference proteome</keyword>
<dbReference type="PANTHER" id="PTHR42932:SF2">
    <property type="entry name" value="DNA PROTECTION DURING STARVATION PROTEIN 1"/>
    <property type="match status" value="1"/>
</dbReference>
<gene>
    <name evidence="5" type="ORF">GCM10022200_06030</name>
</gene>
<dbReference type="Pfam" id="PF00210">
    <property type="entry name" value="Ferritin"/>
    <property type="match status" value="1"/>
</dbReference>
<evidence type="ECO:0000256" key="2">
    <source>
        <dbReference type="RuleBase" id="RU003875"/>
    </source>
</evidence>
<dbReference type="InterPro" id="IPR012347">
    <property type="entry name" value="Ferritin-like"/>
</dbReference>
<comment type="similarity">
    <text evidence="1 2">Belongs to the Dps family.</text>
</comment>
<dbReference type="Proteomes" id="UP001501697">
    <property type="component" value="Unassembled WGS sequence"/>
</dbReference>
<feature type="region of interest" description="Disordered" evidence="3">
    <location>
        <begin position="1"/>
        <end position="30"/>
    </location>
</feature>
<comment type="caution">
    <text evidence="5">The sequence shown here is derived from an EMBL/GenBank/DDBJ whole genome shotgun (WGS) entry which is preliminary data.</text>
</comment>
<sequence length="178" mass="18793">MAGHRPRAETPEPEAIQMTKTQTTQATAADPTAAAGAAQFLTPVVIGLQALAVNGKQAHWNVRGANFIAIHELLDTIVDHAAAGADQAAERIVALGLPIDARVATVAEKATATKVPAGFTPWDDIVRDVIADMDAVIADVQAAIDGLDEIDLTSQDVAIAIKESLEKDRWFLFAHLAE</sequence>
<dbReference type="PRINTS" id="PR01346">
    <property type="entry name" value="HELNAPAPROT"/>
</dbReference>
<name>A0ABP7A7R0_9MICO</name>
<evidence type="ECO:0000256" key="3">
    <source>
        <dbReference type="SAM" id="MobiDB-lite"/>
    </source>
</evidence>
<dbReference type="InterPro" id="IPR009078">
    <property type="entry name" value="Ferritin-like_SF"/>
</dbReference>
<dbReference type="PANTHER" id="PTHR42932">
    <property type="entry name" value="GENERAL STRESS PROTEIN 20U"/>
    <property type="match status" value="1"/>
</dbReference>
<dbReference type="InterPro" id="IPR002177">
    <property type="entry name" value="DPS_DNA-bd"/>
</dbReference>
<dbReference type="PIRSF" id="PIRSF005900">
    <property type="entry name" value="Dps"/>
    <property type="match status" value="1"/>
</dbReference>
<feature type="compositionally biased region" description="Basic and acidic residues" evidence="3">
    <location>
        <begin position="1"/>
        <end position="10"/>
    </location>
</feature>
<evidence type="ECO:0000259" key="4">
    <source>
        <dbReference type="Pfam" id="PF00210"/>
    </source>
</evidence>
<dbReference type="Gene3D" id="1.20.1260.10">
    <property type="match status" value="1"/>
</dbReference>